<proteinExistence type="inferred from homology"/>
<dbReference type="Proteomes" id="UP000478008">
    <property type="component" value="Unassembled WGS sequence"/>
</dbReference>
<name>A0A7D9D162_DEKBR</name>
<evidence type="ECO:0000256" key="3">
    <source>
        <dbReference type="ARBA" id="ARBA00006159"/>
    </source>
</evidence>
<feature type="compositionally biased region" description="Basic and acidic residues" evidence="12">
    <location>
        <begin position="391"/>
        <end position="407"/>
    </location>
</feature>
<dbReference type="EMBL" id="CABFWN010000003">
    <property type="protein sequence ID" value="VUG18432.1"/>
    <property type="molecule type" value="Genomic_DNA"/>
</dbReference>
<feature type="domain" description="Histone chaperone RTT106/FACT complex subunit SPT16-like middle" evidence="13">
    <location>
        <begin position="208"/>
        <end position="312"/>
    </location>
</feature>
<feature type="compositionally biased region" description="Basic and acidic residues" evidence="12">
    <location>
        <begin position="459"/>
        <end position="473"/>
    </location>
</feature>
<dbReference type="GO" id="GO:0003677">
    <property type="term" value="F:DNA binding"/>
    <property type="evidence" value="ECO:0007669"/>
    <property type="project" value="UniProtKB-KW"/>
</dbReference>
<evidence type="ECO:0000256" key="11">
    <source>
        <dbReference type="ARBA" id="ARBA00023242"/>
    </source>
</evidence>
<protein>
    <recommendedName>
        <fullName evidence="4">Histone chaperone RTT106</fullName>
    </recommendedName>
    <alternativeName>
        <fullName evidence="5">Histone chaperone rtt106</fullName>
    </alternativeName>
</protein>
<keyword evidence="9" id="KW-0804">Transcription</keyword>
<evidence type="ECO:0000256" key="12">
    <source>
        <dbReference type="SAM" id="MobiDB-lite"/>
    </source>
</evidence>
<comment type="subcellular location">
    <subcellularLocation>
        <location evidence="2">Chromosome</location>
    </subcellularLocation>
    <subcellularLocation>
        <location evidence="1">Nucleus</location>
    </subcellularLocation>
</comment>
<accession>A0A7D9D162</accession>
<feature type="compositionally biased region" description="Acidic residues" evidence="12">
    <location>
        <begin position="408"/>
        <end position="430"/>
    </location>
</feature>
<evidence type="ECO:0000256" key="8">
    <source>
        <dbReference type="ARBA" id="ARBA00023125"/>
    </source>
</evidence>
<keyword evidence="6" id="KW-0158">Chromosome</keyword>
<dbReference type="Gene3D" id="2.30.29.30">
    <property type="entry name" value="Pleckstrin-homology domain (PH domain)/Phosphotyrosine-binding domain (PTB)"/>
    <property type="match status" value="1"/>
</dbReference>
<dbReference type="PANTHER" id="PTHR45849">
    <property type="entry name" value="FACT COMPLEX SUBUNIT SSRP1"/>
    <property type="match status" value="1"/>
</dbReference>
<dbReference type="GO" id="GO:0031491">
    <property type="term" value="F:nucleosome binding"/>
    <property type="evidence" value="ECO:0007669"/>
    <property type="project" value="TreeGrafter"/>
</dbReference>
<evidence type="ECO:0000256" key="10">
    <source>
        <dbReference type="ARBA" id="ARBA00023186"/>
    </source>
</evidence>
<keyword evidence="10" id="KW-0143">Chaperone</keyword>
<keyword evidence="15" id="KW-1185">Reference proteome</keyword>
<dbReference type="GO" id="GO:0005694">
    <property type="term" value="C:chromosome"/>
    <property type="evidence" value="ECO:0007669"/>
    <property type="project" value="UniProtKB-SubCell"/>
</dbReference>
<dbReference type="Pfam" id="PF08512">
    <property type="entry name" value="Rttp106-like_middle"/>
    <property type="match status" value="1"/>
</dbReference>
<evidence type="ECO:0000256" key="2">
    <source>
        <dbReference type="ARBA" id="ARBA00004286"/>
    </source>
</evidence>
<evidence type="ECO:0000256" key="6">
    <source>
        <dbReference type="ARBA" id="ARBA00022454"/>
    </source>
</evidence>
<sequence length="491" mass="55338">MTLASLPSQLQNDITALIKKDPESETTIKQIIEYYEGKLTEVGKLNHKKLKTDNAPTQTSSADRSVLPQTLEGSQIMLQIPDLSIQSPFRKKVNMVIGAFKGKAPFMTFTKAMNNPPEFMLDDLTAKNINFTTILHVPEKKASRVLLISYKQNLGHLYKDDPLLVQFNNDILTEQFGSILNDTTLVSFLLKQLSALGMNTVDGTTEDVFFVQTYNVTKEGYLYFLKDYIIFGFKKPILIFKTADIEAVTYTSITRLTFNVSLNVRHSVENSENGNNIQKMTTEKYEFSMIDQKEFDKINQYVQSQKFEDKSMADELKAQRQLKSGSHKPGALTEAAKLVPGGDMVVGSADGEENNDDDEELDADYELGDSDDDHSDDSEESENEEAESQSETDKEIVGNSGKEKETHDDEDDSPDYISGEEVDENGEEYDNGEKVQSDDDDREMDEFDDQDNGEDDTPDESKQTLEQELKDLENGLDDTDYLQMADYTGMS</sequence>
<keyword evidence="11" id="KW-0539">Nucleus</keyword>
<evidence type="ECO:0000256" key="7">
    <source>
        <dbReference type="ARBA" id="ARBA00023015"/>
    </source>
</evidence>
<dbReference type="SUPFAM" id="SSF50729">
    <property type="entry name" value="PH domain-like"/>
    <property type="match status" value="1"/>
</dbReference>
<evidence type="ECO:0000256" key="4">
    <source>
        <dbReference type="ARBA" id="ARBA00017355"/>
    </source>
</evidence>
<dbReference type="AlphaFoldDB" id="A0A7D9D162"/>
<dbReference type="SMART" id="SM01287">
    <property type="entry name" value="Rtt106"/>
    <property type="match status" value="1"/>
</dbReference>
<dbReference type="GO" id="GO:0005634">
    <property type="term" value="C:nucleus"/>
    <property type="evidence" value="ECO:0007669"/>
    <property type="project" value="UniProtKB-SubCell"/>
</dbReference>
<feature type="compositionally biased region" description="Acidic residues" evidence="12">
    <location>
        <begin position="438"/>
        <end position="458"/>
    </location>
</feature>
<keyword evidence="7" id="KW-0805">Transcription regulation</keyword>
<evidence type="ECO:0000259" key="13">
    <source>
        <dbReference type="SMART" id="SM01287"/>
    </source>
</evidence>
<reference evidence="14 15" key="1">
    <citation type="submission" date="2019-07" db="EMBL/GenBank/DDBJ databases">
        <authorList>
            <person name="Friedrich A."/>
            <person name="Schacherer J."/>
        </authorList>
    </citation>
    <scope>NUCLEOTIDE SEQUENCE [LARGE SCALE GENOMIC DNA]</scope>
</reference>
<dbReference type="InterPro" id="IPR011993">
    <property type="entry name" value="PH-like_dom_sf"/>
</dbReference>
<keyword evidence="8" id="KW-0238">DNA-binding</keyword>
<dbReference type="PANTHER" id="PTHR45849:SF3">
    <property type="entry name" value="HISTONE CHAPERONE RTT106"/>
    <property type="match status" value="1"/>
</dbReference>
<feature type="region of interest" description="Disordered" evidence="12">
    <location>
        <begin position="319"/>
        <end position="491"/>
    </location>
</feature>
<dbReference type="Pfam" id="PF18469">
    <property type="entry name" value="PH_18"/>
    <property type="match status" value="1"/>
</dbReference>
<gene>
    <name evidence="14" type="ORF">DEBR0S3_10748G</name>
</gene>
<dbReference type="Gene3D" id="2.30.29.120">
    <property type="match status" value="1"/>
</dbReference>
<evidence type="ECO:0000256" key="5">
    <source>
        <dbReference type="ARBA" id="ARBA00018462"/>
    </source>
</evidence>
<feature type="compositionally biased region" description="Acidic residues" evidence="12">
    <location>
        <begin position="350"/>
        <end position="390"/>
    </location>
</feature>
<evidence type="ECO:0000313" key="14">
    <source>
        <dbReference type="EMBL" id="VUG18432.1"/>
    </source>
</evidence>
<evidence type="ECO:0000256" key="1">
    <source>
        <dbReference type="ARBA" id="ARBA00004123"/>
    </source>
</evidence>
<evidence type="ECO:0000256" key="9">
    <source>
        <dbReference type="ARBA" id="ARBA00023163"/>
    </source>
</evidence>
<dbReference type="InterPro" id="IPR050454">
    <property type="entry name" value="RTT106/SSRP1_HistChap/FACT"/>
</dbReference>
<dbReference type="InterPro" id="IPR040770">
    <property type="entry name" value="Rtt106_PH"/>
</dbReference>
<organism evidence="14 15">
    <name type="scientific">Dekkera bruxellensis</name>
    <name type="common">Brettanomyces custersii</name>
    <dbReference type="NCBI Taxonomy" id="5007"/>
    <lineage>
        <taxon>Eukaryota</taxon>
        <taxon>Fungi</taxon>
        <taxon>Dikarya</taxon>
        <taxon>Ascomycota</taxon>
        <taxon>Saccharomycotina</taxon>
        <taxon>Pichiomycetes</taxon>
        <taxon>Pichiales</taxon>
        <taxon>Pichiaceae</taxon>
        <taxon>Brettanomyces</taxon>
    </lineage>
</organism>
<dbReference type="GO" id="GO:0042393">
    <property type="term" value="F:histone binding"/>
    <property type="evidence" value="ECO:0007669"/>
    <property type="project" value="TreeGrafter"/>
</dbReference>
<dbReference type="InterPro" id="IPR013719">
    <property type="entry name" value="RTT106/SPT16-like_middle_dom"/>
</dbReference>
<evidence type="ECO:0000313" key="15">
    <source>
        <dbReference type="Proteomes" id="UP000478008"/>
    </source>
</evidence>
<comment type="similarity">
    <text evidence="3">Belongs to the RTT106 family.</text>
</comment>